<evidence type="ECO:0000313" key="3">
    <source>
        <dbReference type="Proteomes" id="UP000232323"/>
    </source>
</evidence>
<dbReference type="InterPro" id="IPR027417">
    <property type="entry name" value="P-loop_NTPase"/>
</dbReference>
<dbReference type="AlphaFoldDB" id="A0A250XDT8"/>
<dbReference type="SUPFAM" id="SSF52540">
    <property type="entry name" value="P-loop containing nucleoside triphosphate hydrolases"/>
    <property type="match status" value="1"/>
</dbReference>
<sequence length="338" mass="39009">MIIPYNCTGEITLALVFKLFYSLFLFVGVLFTAPAILGLEHVDDTCKSLLLKGRYNATGHSVADSSSSSVTSDLRIPQVIHHGMIRLVAVVGERHSGTTYLRNLLKANLDPVSHFVRDNFCSFKHFHQVKRDPCPDLNLTLAVVIFRNPYDWAMSMHQQCYCRKTNQEYQAYMENVTFSTFMTRDWIQDVYSELAQPPWRGPLTDPQSGKSYYSHIMQCRAIKIRSQLAIASWAPHVEFVRHEDILHPRDAHRWLSRLIAKYKLLPSKSRTLRPIFLYKGMEQERSFNAGKAMSESVWFNTSLLETNKTVREQVHLVTKMMDQTVEVQELCYGYLMSA</sequence>
<dbReference type="Proteomes" id="UP000232323">
    <property type="component" value="Unassembled WGS sequence"/>
</dbReference>
<evidence type="ECO:0000313" key="2">
    <source>
        <dbReference type="EMBL" id="GAX81234.1"/>
    </source>
</evidence>
<dbReference type="EMBL" id="BEGY01000062">
    <property type="protein sequence ID" value="GAX81234.1"/>
    <property type="molecule type" value="Genomic_DNA"/>
</dbReference>
<name>A0A250XDT8_9CHLO</name>
<evidence type="ECO:0008006" key="4">
    <source>
        <dbReference type="Google" id="ProtNLM"/>
    </source>
</evidence>
<comment type="caution">
    <text evidence="2">The sequence shown here is derived from an EMBL/GenBank/DDBJ whole genome shotgun (WGS) entry which is preliminary data.</text>
</comment>
<gene>
    <name evidence="2" type="ORF">CEUSTIGMA_g8666.t1</name>
</gene>
<protein>
    <recommendedName>
        <fullName evidence="4">Sulfotransferase</fullName>
    </recommendedName>
</protein>
<accession>A0A250XDT8</accession>
<keyword evidence="1" id="KW-0812">Transmembrane</keyword>
<keyword evidence="1" id="KW-0472">Membrane</keyword>
<keyword evidence="1" id="KW-1133">Transmembrane helix</keyword>
<organism evidence="2 3">
    <name type="scientific">Chlamydomonas eustigma</name>
    <dbReference type="NCBI Taxonomy" id="1157962"/>
    <lineage>
        <taxon>Eukaryota</taxon>
        <taxon>Viridiplantae</taxon>
        <taxon>Chlorophyta</taxon>
        <taxon>core chlorophytes</taxon>
        <taxon>Chlorophyceae</taxon>
        <taxon>CS clade</taxon>
        <taxon>Chlamydomonadales</taxon>
        <taxon>Chlamydomonadaceae</taxon>
        <taxon>Chlamydomonas</taxon>
    </lineage>
</organism>
<proteinExistence type="predicted"/>
<reference evidence="2 3" key="1">
    <citation type="submission" date="2017-08" db="EMBL/GenBank/DDBJ databases">
        <title>Acidophilic green algal genome provides insights into adaptation to an acidic environment.</title>
        <authorList>
            <person name="Hirooka S."/>
            <person name="Hirose Y."/>
            <person name="Kanesaki Y."/>
            <person name="Higuchi S."/>
            <person name="Fujiwara T."/>
            <person name="Onuma R."/>
            <person name="Era A."/>
            <person name="Ohbayashi R."/>
            <person name="Uzuka A."/>
            <person name="Nozaki H."/>
            <person name="Yoshikawa H."/>
            <person name="Miyagishima S.Y."/>
        </authorList>
    </citation>
    <scope>NUCLEOTIDE SEQUENCE [LARGE SCALE GENOMIC DNA]</scope>
    <source>
        <strain evidence="2 3">NIES-2499</strain>
    </source>
</reference>
<feature type="transmembrane region" description="Helical" evidence="1">
    <location>
        <begin position="19"/>
        <end position="39"/>
    </location>
</feature>
<keyword evidence="3" id="KW-1185">Reference proteome</keyword>
<evidence type="ECO:0000256" key="1">
    <source>
        <dbReference type="SAM" id="Phobius"/>
    </source>
</evidence>
<dbReference type="OrthoDB" id="34984at2759"/>